<feature type="region of interest" description="Disordered" evidence="1">
    <location>
        <begin position="634"/>
        <end position="672"/>
    </location>
</feature>
<sequence>MATSTAPSSSPVRSPTSTAARIWKTFTIQDFEADIGGRVGNWGPNRMIDHEHTPPIGTTAARHSQFLNPGASARFSRQTPSHYSTITHRQSFPRVVPTSNDIHFPDWLYWEDANRFFQQRPEAFTDREGTKMWEGWEYRKARDILTDYYNLQGRLLRRDWIARDEVGAALQVMVRDLAPVRNVVVVPIGWQSTEDPNITPVLLPQRHEVYHAIRNSAHLVLFPLYAEDPGHFMGLIVDQRDGMVYWYDPMWRSGRSEALFVNDIRALKNFYRDAHAPLHIRDLINSSACVVDSVQQPGGWECGLYVLEWFRSAARYGQMCPTKNPIWRNPSFQGTFGEKLRAAWIEWISYEFRYEGNRPHNAMRDVPALSFEDFRARRQVQPGTPSPKGSDTDCMVIDTAKTPIPMKSTSRSPAPGSAMFNPEIHDPRDHGYDTRHHKTPSNKASAVKIKSIMKDLPTPSVLRTPMNVTDLLVSPQNQLPPLSPTLSRYDAHNRAQSILPFNTPKARRLTQSLSNLSMPDVSPSPVERNDKKDSTDQKKSAERVVDLGSDKSSSPESDVWAEWPKLRSKLTVAELEEWERNEADRAKAAKRHQGVLDRRAKIKGKLDIVKCTRQQWVDQYDDPIDETAYMTQPYAPWLPPTREDEWEGWAREDAGTAWDKKRPAKKKGGKKQ</sequence>
<evidence type="ECO:0000313" key="5">
    <source>
        <dbReference type="EMBL" id="KAK6220786.1"/>
    </source>
</evidence>
<comment type="caution">
    <text evidence="4">The sequence shown here is derived from an EMBL/GenBank/DDBJ whole genome shotgun (WGS) entry which is preliminary data.</text>
</comment>
<dbReference type="InterPro" id="IPR038765">
    <property type="entry name" value="Papain-like_cys_pep_sf"/>
</dbReference>
<protein>
    <recommendedName>
        <fullName evidence="8">Ubiquitin-like protease family profile domain-containing protein</fullName>
    </recommendedName>
</protein>
<dbReference type="Proteomes" id="UP001327957">
    <property type="component" value="Unassembled WGS sequence"/>
</dbReference>
<gene>
    <name evidence="6" type="ORF">QIS74_00969</name>
    <name evidence="5" type="ORF">QIS74_04997</name>
    <name evidence="4" type="ORF">QIS74_05888</name>
    <name evidence="3" type="ORF">QIS74_08434</name>
    <name evidence="2" type="ORF">QIS74_11455</name>
</gene>
<evidence type="ECO:0000313" key="3">
    <source>
        <dbReference type="EMBL" id="KAK6215415.1"/>
    </source>
</evidence>
<evidence type="ECO:0000313" key="6">
    <source>
        <dbReference type="EMBL" id="KAK6227414.1"/>
    </source>
</evidence>
<dbReference type="EMBL" id="JASAOK010000043">
    <property type="protein sequence ID" value="KAK6215415.1"/>
    <property type="molecule type" value="Genomic_DNA"/>
</dbReference>
<evidence type="ECO:0000313" key="4">
    <source>
        <dbReference type="EMBL" id="KAK6220386.1"/>
    </source>
</evidence>
<evidence type="ECO:0000313" key="2">
    <source>
        <dbReference type="EMBL" id="KAK6209871.1"/>
    </source>
</evidence>
<dbReference type="EMBL" id="JASAOK010000030">
    <property type="protein sequence ID" value="KAK6220386.1"/>
    <property type="molecule type" value="Genomic_DNA"/>
</dbReference>
<feature type="region of interest" description="Disordered" evidence="1">
    <location>
        <begin position="513"/>
        <end position="557"/>
    </location>
</feature>
<dbReference type="SUPFAM" id="SSF54001">
    <property type="entry name" value="Cysteine proteinases"/>
    <property type="match status" value="1"/>
</dbReference>
<name>A0AAV9TGH3_9PEZI</name>
<feature type="compositionally biased region" description="Basic residues" evidence="1">
    <location>
        <begin position="662"/>
        <end position="672"/>
    </location>
</feature>
<dbReference type="Gene3D" id="3.40.395.10">
    <property type="entry name" value="Adenoviral Proteinase, Chain A"/>
    <property type="match status" value="1"/>
</dbReference>
<feature type="compositionally biased region" description="Basic and acidic residues" evidence="1">
    <location>
        <begin position="527"/>
        <end position="549"/>
    </location>
</feature>
<accession>A0AAV9TGH3</accession>
<reference evidence="4 7" key="1">
    <citation type="submission" date="2023-04" db="EMBL/GenBank/DDBJ databases">
        <title>Colletotrichum tabacum stain YC1 causing leaf anthracnose on Nicotiana tabacum(L.) cv.</title>
        <authorList>
            <person name="Ji Z."/>
            <person name="Wang M."/>
            <person name="Zhang J."/>
            <person name="Wang N."/>
            <person name="Zhou Z."/>
        </authorList>
    </citation>
    <scope>NUCLEOTIDE SEQUENCE [LARGE SCALE GENOMIC DNA]</scope>
    <source>
        <strain evidence="4 7">YC1</strain>
    </source>
</reference>
<organism evidence="4 7">
    <name type="scientific">Colletotrichum tabaci</name>
    <dbReference type="NCBI Taxonomy" id="1209068"/>
    <lineage>
        <taxon>Eukaryota</taxon>
        <taxon>Fungi</taxon>
        <taxon>Dikarya</taxon>
        <taxon>Ascomycota</taxon>
        <taxon>Pezizomycotina</taxon>
        <taxon>Sordariomycetes</taxon>
        <taxon>Hypocreomycetidae</taxon>
        <taxon>Glomerellales</taxon>
        <taxon>Glomerellaceae</taxon>
        <taxon>Colletotrichum</taxon>
        <taxon>Colletotrichum destructivum species complex</taxon>
    </lineage>
</organism>
<dbReference type="AlphaFoldDB" id="A0AAV9TGH3"/>
<evidence type="ECO:0000256" key="1">
    <source>
        <dbReference type="SAM" id="MobiDB-lite"/>
    </source>
</evidence>
<keyword evidence="7" id="KW-1185">Reference proteome</keyword>
<dbReference type="EMBL" id="JASAOK010000001">
    <property type="protein sequence ID" value="KAK6227414.1"/>
    <property type="molecule type" value="Genomic_DNA"/>
</dbReference>
<dbReference type="EMBL" id="JASAOK010000029">
    <property type="protein sequence ID" value="KAK6220786.1"/>
    <property type="molecule type" value="Genomic_DNA"/>
</dbReference>
<feature type="compositionally biased region" description="Basic and acidic residues" evidence="1">
    <location>
        <begin position="648"/>
        <end position="661"/>
    </location>
</feature>
<evidence type="ECO:0008006" key="8">
    <source>
        <dbReference type="Google" id="ProtNLM"/>
    </source>
</evidence>
<evidence type="ECO:0000313" key="7">
    <source>
        <dbReference type="Proteomes" id="UP001327957"/>
    </source>
</evidence>
<proteinExistence type="predicted"/>
<dbReference type="EMBL" id="JASAOK010000047">
    <property type="protein sequence ID" value="KAK6209871.1"/>
    <property type="molecule type" value="Genomic_DNA"/>
</dbReference>